<evidence type="ECO:0000256" key="16">
    <source>
        <dbReference type="ARBA" id="ARBA00067900"/>
    </source>
</evidence>
<feature type="region of interest" description="Disordered" evidence="17">
    <location>
        <begin position="888"/>
        <end position="930"/>
    </location>
</feature>
<feature type="region of interest" description="Disordered" evidence="17">
    <location>
        <begin position="606"/>
        <end position="632"/>
    </location>
</feature>
<dbReference type="GO" id="GO:0097539">
    <property type="term" value="C:ciliary transition fiber"/>
    <property type="evidence" value="ECO:0007669"/>
    <property type="project" value="TreeGrafter"/>
</dbReference>
<keyword evidence="20" id="KW-1185">Reference proteome</keyword>
<evidence type="ECO:0000256" key="4">
    <source>
        <dbReference type="ARBA" id="ARBA00022553"/>
    </source>
</evidence>
<dbReference type="GO" id="GO:0005813">
    <property type="term" value="C:centrosome"/>
    <property type="evidence" value="ECO:0007669"/>
    <property type="project" value="TreeGrafter"/>
</dbReference>
<organism evidence="19 20">
    <name type="scientific">Dicentrarchus labrax</name>
    <name type="common">European seabass</name>
    <name type="synonym">Morone labrax</name>
    <dbReference type="NCBI Taxonomy" id="13489"/>
    <lineage>
        <taxon>Eukaryota</taxon>
        <taxon>Metazoa</taxon>
        <taxon>Chordata</taxon>
        <taxon>Craniata</taxon>
        <taxon>Vertebrata</taxon>
        <taxon>Euteleostomi</taxon>
        <taxon>Actinopterygii</taxon>
        <taxon>Neopterygii</taxon>
        <taxon>Teleostei</taxon>
        <taxon>Neoteleostei</taxon>
        <taxon>Acanthomorphata</taxon>
        <taxon>Eupercaria</taxon>
        <taxon>Moronidae</taxon>
        <taxon>Dicentrarchus</taxon>
    </lineage>
</organism>
<comment type="subcellular location">
    <subcellularLocation>
        <location evidence="1">Cytoplasm</location>
        <location evidence="1">Cytoskeleton</location>
        <location evidence="1">Microtubule organizing center</location>
        <location evidence="1">Centrosome</location>
        <location evidence="1">Centriole</location>
    </subcellularLocation>
    <subcellularLocation>
        <location evidence="2">Nucleus</location>
    </subcellularLocation>
</comment>
<reference evidence="19" key="2">
    <citation type="submission" date="2025-09" db="UniProtKB">
        <authorList>
            <consortium name="Ensembl"/>
        </authorList>
    </citation>
    <scope>IDENTIFICATION</scope>
</reference>
<dbReference type="InterPro" id="IPR051841">
    <property type="entry name" value="MT-Golgi_org_protein"/>
</dbReference>
<keyword evidence="3" id="KW-0963">Cytoplasm</keyword>
<evidence type="ECO:0000256" key="7">
    <source>
        <dbReference type="ARBA" id="ARBA00022776"/>
    </source>
</evidence>
<protein>
    <recommendedName>
        <fullName evidence="16">Centrosomal protein of 164 kDa</fullName>
    </recommendedName>
</protein>
<keyword evidence="10" id="KW-0234">DNA repair</keyword>
<dbReference type="GO" id="GO:0051301">
    <property type="term" value="P:cell division"/>
    <property type="evidence" value="ECO:0007669"/>
    <property type="project" value="UniProtKB-KW"/>
</dbReference>
<keyword evidence="8" id="KW-0970">Cilium biogenesis/degradation</keyword>
<evidence type="ECO:0000256" key="14">
    <source>
        <dbReference type="ARBA" id="ARBA00056906"/>
    </source>
</evidence>
<dbReference type="SUPFAM" id="SSF51045">
    <property type="entry name" value="WW domain"/>
    <property type="match status" value="1"/>
</dbReference>
<evidence type="ECO:0000256" key="1">
    <source>
        <dbReference type="ARBA" id="ARBA00004114"/>
    </source>
</evidence>
<dbReference type="PROSITE" id="PS50020">
    <property type="entry name" value="WW_DOMAIN_2"/>
    <property type="match status" value="1"/>
</dbReference>
<dbReference type="PANTHER" id="PTHR18902:SF27">
    <property type="entry name" value="CENTROSOMAL PROTEIN OF 164 KDA"/>
    <property type="match status" value="1"/>
</dbReference>
<keyword evidence="12" id="KW-0539">Nucleus</keyword>
<evidence type="ECO:0000256" key="5">
    <source>
        <dbReference type="ARBA" id="ARBA00022618"/>
    </source>
</evidence>
<feature type="compositionally biased region" description="Basic and acidic residues" evidence="17">
    <location>
        <begin position="541"/>
        <end position="581"/>
    </location>
</feature>
<dbReference type="SMART" id="SM00456">
    <property type="entry name" value="WW"/>
    <property type="match status" value="1"/>
</dbReference>
<evidence type="ECO:0000256" key="3">
    <source>
        <dbReference type="ARBA" id="ARBA00022490"/>
    </source>
</evidence>
<keyword evidence="13" id="KW-0131">Cell cycle</keyword>
<dbReference type="PROSITE" id="PS01159">
    <property type="entry name" value="WW_DOMAIN_1"/>
    <property type="match status" value="1"/>
</dbReference>
<feature type="compositionally biased region" description="Basic and acidic residues" evidence="17">
    <location>
        <begin position="446"/>
        <end position="457"/>
    </location>
</feature>
<dbReference type="InterPro" id="IPR001202">
    <property type="entry name" value="WW_dom"/>
</dbReference>
<evidence type="ECO:0000313" key="20">
    <source>
        <dbReference type="Proteomes" id="UP000694389"/>
    </source>
</evidence>
<feature type="region of interest" description="Disordered" evidence="17">
    <location>
        <begin position="822"/>
        <end position="873"/>
    </location>
</feature>
<dbReference type="Pfam" id="PF00397">
    <property type="entry name" value="WW"/>
    <property type="match status" value="1"/>
</dbReference>
<dbReference type="GO" id="GO:0005814">
    <property type="term" value="C:centriole"/>
    <property type="evidence" value="ECO:0007669"/>
    <property type="project" value="UniProtKB-SubCell"/>
</dbReference>
<keyword evidence="7" id="KW-0498">Mitosis</keyword>
<proteinExistence type="predicted"/>
<keyword evidence="9" id="KW-0175">Coiled coil</keyword>
<dbReference type="FunFam" id="3.30.1470.10:FF:000001">
    <property type="entry name" value="Centrosomal protein of 164 kDa"/>
    <property type="match status" value="1"/>
</dbReference>
<accession>A0A8C4GDG5</accession>
<sequence>MTAAALIGDQLILEEDYDETYIPSEQEFQEYAREIGIDPDNEPELLWLAREGIVAPLPPEWKPCQDVTGDIYYFNFSSGQSTWDHPCDEHYRRLVAQERERAQLTAAAGGPGAKKDKDIKKKKKKKEKKEKTKKEPLKTPGALSSALGPLPSSLGSLAPLRGLDAPGLGPLPGSAPALRRSLGSSGGLEPLKPSLGGPRSSGASSVLGSRQEERVSLTLPGFDDDDDDDEKISENEPSPRGSDRLLKNLHLDLDALGGGLQYEDSEASGGAPAEERTEPELQDLALSGDHSPEPPSQQESEASKNVEEASSSIDVKLSEKVLDINDLSGTVSPLEKDGKEETKEEDDEEEANKMRAESAKRHLQAAGKDNPSAPKVDRLVLHQSSPSPPLSSPSHSEQSAGLRLKAEGLSTSLGLQRPETSRGRLVRTPNTQLGDTDPPLQNQESPLKEEASWRIQKEEEDDEEEEEEERRRKARKEEREREWRKAEREVDEDRERLMKEKEKRMRLLQEELRQEEEEEERKLKEESEERLRTLRQSLLSKRREEEARLKEESDRRLEELRESAKGERMKQQHKLREESEVMLKELHITLEEERVAERDRLEDLKRQDIERLKAESEEELQAEKRRLKGEREEKLNSLKQEVKITERRRELMSPRPEQQLAEYHRELADVLQEVREEVQRDHERKLDQLREDHRREMNSIREKYLDEETAQRERLLSTLQEDRERLQASHAVQLEKLRLQLDTQIQKTQLTHSRKESELQDLADQLELRARELKSQEAMLQTKAADLKRRRKKLGEEEDDVERQIEALPRLIHERDQLKEELERMREEKHQARELIQRAREERSEAKEEQERLREERDRAREESRRLREDKERLESKVALLQERCNHLSRRASDMEQGEGVSCTPRPEPKQDKKNAEKAEVAAPSSDRRDSLLHLEDLEDPPLSPVPDSHSSMEEFRRYISSHGASIQKTKLFLERETSRLMERQAALQAAQTVSSQNSNQEGGVTEEMIRNLQQEARNVVELQRTVQRGNTLLWRKEEQLQQLESSIAEEPLFEGLSRLAGERKVTFDVTESDLSSTADPPDGTGGHPTVPDKVQELAESLQQISGQLNTVLGALGSLAQRQSASSYTAFPPPLSQPHSNPAPTSATSTSAPVMPQMYTLGPSSLPPPPPLRLSEPSWNWAPQGSSAGTPLFSTPVSSGLRASEDLFNSRWSQIFPRAATNPITSSTMRPPSAHSYTPISEHGRSLRSMQKSVEVDGQRLQGLIDGNKRWLEMRKKDTNIPLFTRYQAPSTKSSLVQLGLDDNNQIRVYHY</sequence>
<evidence type="ECO:0000256" key="17">
    <source>
        <dbReference type="SAM" id="MobiDB-lite"/>
    </source>
</evidence>
<feature type="compositionally biased region" description="Acidic residues" evidence="17">
    <location>
        <begin position="458"/>
        <end position="468"/>
    </location>
</feature>
<dbReference type="GO" id="GO:0006281">
    <property type="term" value="P:DNA repair"/>
    <property type="evidence" value="ECO:0007669"/>
    <property type="project" value="UniProtKB-KW"/>
</dbReference>
<feature type="compositionally biased region" description="Basic and acidic residues" evidence="17">
    <location>
        <begin position="520"/>
        <end position="532"/>
    </location>
</feature>
<feature type="region of interest" description="Disordered" evidence="17">
    <location>
        <begin position="1223"/>
        <end position="1246"/>
    </location>
</feature>
<dbReference type="Proteomes" id="UP000694389">
    <property type="component" value="Unassembled WGS sequence"/>
</dbReference>
<name>A0A8C4GDG5_DICLA</name>
<dbReference type="Ensembl" id="ENSDLAT00005000735.2">
    <property type="protein sequence ID" value="ENSDLAP00005000693.2"/>
    <property type="gene ID" value="ENSDLAG00005000357.2"/>
</dbReference>
<feature type="compositionally biased region" description="Basic and acidic residues" evidence="17">
    <location>
        <begin position="351"/>
        <end position="360"/>
    </location>
</feature>
<evidence type="ECO:0000256" key="2">
    <source>
        <dbReference type="ARBA" id="ARBA00004123"/>
    </source>
</evidence>
<dbReference type="CDD" id="cd00201">
    <property type="entry name" value="WW"/>
    <property type="match status" value="1"/>
</dbReference>
<evidence type="ECO:0000256" key="10">
    <source>
        <dbReference type="ARBA" id="ARBA00023204"/>
    </source>
</evidence>
<feature type="region of interest" description="Disordered" evidence="17">
    <location>
        <begin position="1071"/>
        <end position="1092"/>
    </location>
</feature>
<feature type="compositionally biased region" description="Basic and acidic residues" evidence="17">
    <location>
        <begin position="469"/>
        <end position="512"/>
    </location>
</feature>
<keyword evidence="4" id="KW-0597">Phosphoprotein</keyword>
<feature type="compositionally biased region" description="Basic and acidic residues" evidence="17">
    <location>
        <begin position="241"/>
        <end position="253"/>
    </location>
</feature>
<comment type="subunit">
    <text evidence="15">Interacts (via N-terminus) with ATRIP. Interacts with ATM, ATR and MDC1. Interacts with XPA (via N-terminus) upon UV irradiation. Interacts with CEP83, CCDC92, TTBK2, DVL3, NPHP3 and weakly with NPHP4. Interacts with DZIP1.</text>
</comment>
<keyword evidence="6" id="KW-0227">DNA damage</keyword>
<evidence type="ECO:0000256" key="12">
    <source>
        <dbReference type="ARBA" id="ARBA00023242"/>
    </source>
</evidence>
<keyword evidence="5" id="KW-0132">Cell division</keyword>
<evidence type="ECO:0000256" key="11">
    <source>
        <dbReference type="ARBA" id="ARBA00023212"/>
    </source>
</evidence>
<feature type="compositionally biased region" description="Polar residues" evidence="17">
    <location>
        <begin position="1223"/>
        <end position="1239"/>
    </location>
</feature>
<feature type="domain" description="WW" evidence="18">
    <location>
        <begin position="55"/>
        <end position="88"/>
    </location>
</feature>
<evidence type="ECO:0000259" key="18">
    <source>
        <dbReference type="PROSITE" id="PS50020"/>
    </source>
</evidence>
<reference evidence="19" key="1">
    <citation type="submission" date="2025-08" db="UniProtKB">
        <authorList>
            <consortium name="Ensembl"/>
        </authorList>
    </citation>
    <scope>IDENTIFICATION</scope>
</reference>
<comment type="function">
    <text evidence="14">Plays a role in microtubule organization and/or maintenance for the formation of primary cilia (PC), a microtubule-based structure that protrudes from the surface of epithelial cells. Plays a critical role in G2/M checkpoint and nuclear divisions. A key player in the DNA damage-activated ATR/ATM signaling cascade since it is required for the proper phosphorylation of H2AX, RPA, CHEK2 and CHEK1. Plays a critical role in chromosome segregation, acting as a mediator required for the maintenance of genomic stability through modulation of MDC1, RPA and CHEK1.</text>
</comment>
<feature type="compositionally biased region" description="Acidic residues" evidence="17">
    <location>
        <begin position="222"/>
        <end position="231"/>
    </location>
</feature>
<evidence type="ECO:0000256" key="15">
    <source>
        <dbReference type="ARBA" id="ARBA00061715"/>
    </source>
</evidence>
<dbReference type="Gene3D" id="3.30.1470.10">
    <property type="entry name" value="Photosystem I PsaD, reaction center subunit II"/>
    <property type="match status" value="1"/>
</dbReference>
<feature type="compositionally biased region" description="Polar residues" evidence="17">
    <location>
        <begin position="428"/>
        <end position="445"/>
    </location>
</feature>
<feature type="compositionally biased region" description="Basic and acidic residues" evidence="17">
    <location>
        <begin position="907"/>
        <end position="930"/>
    </location>
</feature>
<dbReference type="GO" id="GO:0005634">
    <property type="term" value="C:nucleus"/>
    <property type="evidence" value="ECO:0007669"/>
    <property type="project" value="UniProtKB-SubCell"/>
</dbReference>
<evidence type="ECO:0000256" key="9">
    <source>
        <dbReference type="ARBA" id="ARBA00023054"/>
    </source>
</evidence>
<evidence type="ECO:0000313" key="19">
    <source>
        <dbReference type="Ensembl" id="ENSDLAP00005000693.2"/>
    </source>
</evidence>
<dbReference type="GeneTree" id="ENSGT00950000183078"/>
<feature type="compositionally biased region" description="Low complexity" evidence="17">
    <location>
        <begin position="140"/>
        <end position="178"/>
    </location>
</feature>
<dbReference type="InterPro" id="IPR036020">
    <property type="entry name" value="WW_dom_sf"/>
</dbReference>
<evidence type="ECO:0000256" key="8">
    <source>
        <dbReference type="ARBA" id="ARBA00022794"/>
    </source>
</evidence>
<dbReference type="GO" id="GO:0060271">
    <property type="term" value="P:cilium assembly"/>
    <property type="evidence" value="ECO:0007669"/>
    <property type="project" value="TreeGrafter"/>
</dbReference>
<keyword evidence="11" id="KW-0206">Cytoskeleton</keyword>
<feature type="region of interest" description="Disordered" evidence="17">
    <location>
        <begin position="104"/>
        <end position="581"/>
    </location>
</feature>
<feature type="region of interest" description="Disordered" evidence="17">
    <location>
        <begin position="1128"/>
        <end position="1151"/>
    </location>
</feature>
<dbReference type="PANTHER" id="PTHR18902">
    <property type="entry name" value="NUCLEAR MITOTIC APPARATUS PROTEIN 1-RELATED"/>
    <property type="match status" value="1"/>
</dbReference>
<feature type="compositionally biased region" description="Low complexity" evidence="17">
    <location>
        <begin position="1142"/>
        <end position="1151"/>
    </location>
</feature>
<evidence type="ECO:0000256" key="13">
    <source>
        <dbReference type="ARBA" id="ARBA00023306"/>
    </source>
</evidence>
<evidence type="ECO:0000256" key="6">
    <source>
        <dbReference type="ARBA" id="ARBA00022763"/>
    </source>
</evidence>